<dbReference type="Proteomes" id="UP001143328">
    <property type="component" value="Unassembled WGS sequence"/>
</dbReference>
<gene>
    <name evidence="2" type="ORF">GCM10017655_23110</name>
</gene>
<protein>
    <submittedName>
        <fullName evidence="2">Transcriptional regulator</fullName>
    </submittedName>
</protein>
<feature type="domain" description="SnoaL-like" evidence="1">
    <location>
        <begin position="26"/>
        <end position="120"/>
    </location>
</feature>
<proteinExistence type="predicted"/>
<comment type="caution">
    <text evidence="2">The sequence shown here is derived from an EMBL/GenBank/DDBJ whole genome shotgun (WGS) entry which is preliminary data.</text>
</comment>
<evidence type="ECO:0000313" key="2">
    <source>
        <dbReference type="EMBL" id="GLK89249.1"/>
    </source>
</evidence>
<evidence type="ECO:0000259" key="1">
    <source>
        <dbReference type="Pfam" id="PF12680"/>
    </source>
</evidence>
<dbReference type="SUPFAM" id="SSF54427">
    <property type="entry name" value="NTF2-like"/>
    <property type="match status" value="1"/>
</dbReference>
<dbReference type="InterPro" id="IPR032710">
    <property type="entry name" value="NTF2-like_dom_sf"/>
</dbReference>
<dbReference type="InterPro" id="IPR037401">
    <property type="entry name" value="SnoaL-like"/>
</dbReference>
<evidence type="ECO:0000313" key="3">
    <source>
        <dbReference type="Proteomes" id="UP001143328"/>
    </source>
</evidence>
<name>A0A9W6K749_9PSED</name>
<dbReference type="Gene3D" id="3.10.450.50">
    <property type="match status" value="1"/>
</dbReference>
<reference evidence="2" key="2">
    <citation type="submission" date="2023-01" db="EMBL/GenBank/DDBJ databases">
        <authorList>
            <person name="Sun Q."/>
            <person name="Evtushenko L."/>
        </authorList>
    </citation>
    <scope>NUCLEOTIDE SEQUENCE</scope>
    <source>
        <strain evidence="2">VKM B-2935</strain>
    </source>
</reference>
<dbReference type="AlphaFoldDB" id="A0A9W6K749"/>
<dbReference type="Pfam" id="PF12680">
    <property type="entry name" value="SnoaL_2"/>
    <property type="match status" value="1"/>
</dbReference>
<reference evidence="2" key="1">
    <citation type="journal article" date="2014" name="Int. J. Syst. Evol. Microbiol.">
        <title>Complete genome sequence of Corynebacterium casei LMG S-19264T (=DSM 44701T), isolated from a smear-ripened cheese.</title>
        <authorList>
            <consortium name="US DOE Joint Genome Institute (JGI-PGF)"/>
            <person name="Walter F."/>
            <person name="Albersmeier A."/>
            <person name="Kalinowski J."/>
            <person name="Ruckert C."/>
        </authorList>
    </citation>
    <scope>NUCLEOTIDE SEQUENCE</scope>
    <source>
        <strain evidence="2">VKM B-2935</strain>
    </source>
</reference>
<dbReference type="EMBL" id="BSFN01000005">
    <property type="protein sequence ID" value="GLK89249.1"/>
    <property type="molecule type" value="Genomic_DNA"/>
</dbReference>
<keyword evidence="3" id="KW-1185">Reference proteome</keyword>
<dbReference type="RefSeq" id="WP_271195437.1">
    <property type="nucleotide sequence ID" value="NZ_BSFN01000005.1"/>
</dbReference>
<organism evidence="2 3">
    <name type="scientific">Pseudomonas turukhanskensis</name>
    <dbReference type="NCBI Taxonomy" id="1806536"/>
    <lineage>
        <taxon>Bacteria</taxon>
        <taxon>Pseudomonadati</taxon>
        <taxon>Pseudomonadota</taxon>
        <taxon>Gammaproteobacteria</taxon>
        <taxon>Pseudomonadales</taxon>
        <taxon>Pseudomonadaceae</taxon>
        <taxon>Pseudomonas</taxon>
    </lineage>
</organism>
<accession>A0A9W6K749</accession>
<sequence>MKFERAETLDREQVQREFLQRFATTFASLNADNLERLSQLYTDDVRFQDPLHEINGLPAVQAYFRELYSNVQDLDFQFYGFDQLYPGAGYLRWKMTYRHPRLNGGQSIEVQGCSHLLWRDKVYMHRDYFDAGALLYEHLPVMGRLIRWLKGRLA</sequence>